<name>A0AAW0ANF5_9AGAR</name>
<reference evidence="1 2" key="1">
    <citation type="journal article" date="2024" name="J Genomics">
        <title>Draft genome sequencing and assembly of Favolaschia claudopus CIRM-BRFM 2984 isolated from oak limbs.</title>
        <authorList>
            <person name="Navarro D."/>
            <person name="Drula E."/>
            <person name="Chaduli D."/>
            <person name="Cazenave R."/>
            <person name="Ahrendt S."/>
            <person name="Wang J."/>
            <person name="Lipzen A."/>
            <person name="Daum C."/>
            <person name="Barry K."/>
            <person name="Grigoriev I.V."/>
            <person name="Favel A."/>
            <person name="Rosso M.N."/>
            <person name="Martin F."/>
        </authorList>
    </citation>
    <scope>NUCLEOTIDE SEQUENCE [LARGE SCALE GENOMIC DNA]</scope>
    <source>
        <strain evidence="1 2">CIRM-BRFM 2984</strain>
    </source>
</reference>
<comment type="caution">
    <text evidence="1">The sequence shown here is derived from an EMBL/GenBank/DDBJ whole genome shotgun (WGS) entry which is preliminary data.</text>
</comment>
<proteinExistence type="predicted"/>
<evidence type="ECO:0000313" key="2">
    <source>
        <dbReference type="Proteomes" id="UP001362999"/>
    </source>
</evidence>
<sequence length="99" mass="11607">MYIKTIEEFEDFRRWIRTLPDPDGAIKAWWDHKEMHRWLLPAIIQCLSGIPKERWHIMAETTNGGEAQHALNNAEAGTRMGLVESLMQYEILDTRRAAE</sequence>
<organism evidence="1 2">
    <name type="scientific">Favolaschia claudopus</name>
    <dbReference type="NCBI Taxonomy" id="2862362"/>
    <lineage>
        <taxon>Eukaryota</taxon>
        <taxon>Fungi</taxon>
        <taxon>Dikarya</taxon>
        <taxon>Basidiomycota</taxon>
        <taxon>Agaricomycotina</taxon>
        <taxon>Agaricomycetes</taxon>
        <taxon>Agaricomycetidae</taxon>
        <taxon>Agaricales</taxon>
        <taxon>Marasmiineae</taxon>
        <taxon>Mycenaceae</taxon>
        <taxon>Favolaschia</taxon>
    </lineage>
</organism>
<feature type="non-terminal residue" evidence="1">
    <location>
        <position position="99"/>
    </location>
</feature>
<evidence type="ECO:0000313" key="1">
    <source>
        <dbReference type="EMBL" id="KAK7014828.1"/>
    </source>
</evidence>
<gene>
    <name evidence="1" type="ORF">R3P38DRAFT_3400477</name>
</gene>
<dbReference type="Proteomes" id="UP001362999">
    <property type="component" value="Unassembled WGS sequence"/>
</dbReference>
<dbReference type="EMBL" id="JAWWNJ010000055">
    <property type="protein sequence ID" value="KAK7014828.1"/>
    <property type="molecule type" value="Genomic_DNA"/>
</dbReference>
<keyword evidence="2" id="KW-1185">Reference proteome</keyword>
<accession>A0AAW0ANF5</accession>
<protein>
    <submittedName>
        <fullName evidence="1">Uncharacterized protein</fullName>
    </submittedName>
</protein>
<dbReference type="AlphaFoldDB" id="A0AAW0ANF5"/>